<keyword evidence="5 16" id="KW-0121">Carboxypeptidase</keyword>
<dbReference type="EC" id="3.4.16.4" evidence="16"/>
<dbReference type="Pfam" id="PF03717">
    <property type="entry name" value="PBP_dimer"/>
    <property type="match status" value="1"/>
</dbReference>
<keyword evidence="10" id="KW-0573">Peptidoglycan synthesis</keyword>
<evidence type="ECO:0000313" key="16">
    <source>
        <dbReference type="EMBL" id="MEF3833245.1"/>
    </source>
</evidence>
<keyword evidence="3" id="KW-1003">Cell membrane</keyword>
<name>A0ABU7XRB3_9FLAO</name>
<dbReference type="NCBIfam" id="TIGR03423">
    <property type="entry name" value="pbp2_mrdA"/>
    <property type="match status" value="1"/>
</dbReference>
<dbReference type="Gene3D" id="3.90.1310.10">
    <property type="entry name" value="Penicillin-binding protein 2a (Domain 2)"/>
    <property type="match status" value="1"/>
</dbReference>
<dbReference type="InterPro" id="IPR012338">
    <property type="entry name" value="Beta-lactam/transpept-like"/>
</dbReference>
<feature type="domain" description="Penicillin-binding protein dimerisation" evidence="15">
    <location>
        <begin position="46"/>
        <end position="208"/>
    </location>
</feature>
<keyword evidence="7" id="KW-0812">Transmembrane</keyword>
<dbReference type="Gene3D" id="3.30.1390.30">
    <property type="entry name" value="Penicillin-binding protein 2a, domain 3"/>
    <property type="match status" value="1"/>
</dbReference>
<evidence type="ECO:0000256" key="6">
    <source>
        <dbReference type="ARBA" id="ARBA00022670"/>
    </source>
</evidence>
<dbReference type="InterPro" id="IPR036138">
    <property type="entry name" value="PBP_dimer_sf"/>
</dbReference>
<evidence type="ECO:0000256" key="2">
    <source>
        <dbReference type="ARBA" id="ARBA00004236"/>
    </source>
</evidence>
<keyword evidence="9" id="KW-0133">Cell shape</keyword>
<evidence type="ECO:0000256" key="10">
    <source>
        <dbReference type="ARBA" id="ARBA00022984"/>
    </source>
</evidence>
<evidence type="ECO:0000256" key="12">
    <source>
        <dbReference type="ARBA" id="ARBA00023136"/>
    </source>
</evidence>
<keyword evidence="17" id="KW-1185">Reference proteome</keyword>
<dbReference type="PANTHER" id="PTHR30627">
    <property type="entry name" value="PEPTIDOGLYCAN D,D-TRANSPEPTIDASE"/>
    <property type="match status" value="1"/>
</dbReference>
<protein>
    <submittedName>
        <fullName evidence="16">Penicillin-binding protein 2</fullName>
        <ecNumber evidence="16">3.4.16.4</ecNumber>
    </submittedName>
</protein>
<evidence type="ECO:0000256" key="1">
    <source>
        <dbReference type="ARBA" id="ARBA00004167"/>
    </source>
</evidence>
<evidence type="ECO:0000256" key="5">
    <source>
        <dbReference type="ARBA" id="ARBA00022645"/>
    </source>
</evidence>
<dbReference type="PANTHER" id="PTHR30627:SF2">
    <property type="entry name" value="PEPTIDOGLYCAN D,D-TRANSPEPTIDASE MRDA"/>
    <property type="match status" value="1"/>
</dbReference>
<evidence type="ECO:0000313" key="17">
    <source>
        <dbReference type="Proteomes" id="UP001337305"/>
    </source>
</evidence>
<dbReference type="SUPFAM" id="SSF56519">
    <property type="entry name" value="Penicillin binding protein dimerisation domain"/>
    <property type="match status" value="1"/>
</dbReference>
<evidence type="ECO:0000259" key="15">
    <source>
        <dbReference type="Pfam" id="PF03717"/>
    </source>
</evidence>
<evidence type="ECO:0000256" key="7">
    <source>
        <dbReference type="ARBA" id="ARBA00022692"/>
    </source>
</evidence>
<reference evidence="16 17" key="1">
    <citation type="submission" date="2022-09" db="EMBL/GenBank/DDBJ databases">
        <title>Genome sequencing of Flavivirga sp. MEBiC05379.</title>
        <authorList>
            <person name="Oh H.-M."/>
            <person name="Kwon K.K."/>
            <person name="Park M.J."/>
            <person name="Yang S.-H."/>
        </authorList>
    </citation>
    <scope>NUCLEOTIDE SEQUENCE [LARGE SCALE GENOMIC DNA]</scope>
    <source>
        <strain evidence="16 17">MEBiC05379</strain>
    </source>
</reference>
<evidence type="ECO:0000259" key="14">
    <source>
        <dbReference type="Pfam" id="PF00905"/>
    </source>
</evidence>
<feature type="domain" description="Penicillin-binding protein transpeptidase" evidence="14">
    <location>
        <begin position="247"/>
        <end position="575"/>
    </location>
</feature>
<evidence type="ECO:0000256" key="9">
    <source>
        <dbReference type="ARBA" id="ARBA00022960"/>
    </source>
</evidence>
<organism evidence="16 17">
    <name type="scientific">Flavivirga spongiicola</name>
    <dbReference type="NCBI Taxonomy" id="421621"/>
    <lineage>
        <taxon>Bacteria</taxon>
        <taxon>Pseudomonadati</taxon>
        <taxon>Bacteroidota</taxon>
        <taxon>Flavobacteriia</taxon>
        <taxon>Flavobacteriales</taxon>
        <taxon>Flavobacteriaceae</taxon>
        <taxon>Flavivirga</taxon>
    </lineage>
</organism>
<gene>
    <name evidence="16" type="primary">mrdA</name>
    <name evidence="16" type="ORF">N1F79_08885</name>
</gene>
<dbReference type="GO" id="GO:0009002">
    <property type="term" value="F:serine-type D-Ala-D-Ala carboxypeptidase activity"/>
    <property type="evidence" value="ECO:0007669"/>
    <property type="project" value="UniProtKB-EC"/>
</dbReference>
<keyword evidence="6" id="KW-0645">Protease</keyword>
<evidence type="ECO:0000256" key="13">
    <source>
        <dbReference type="ARBA" id="ARBA00023316"/>
    </source>
</evidence>
<dbReference type="InterPro" id="IPR001460">
    <property type="entry name" value="PCN-bd_Tpept"/>
</dbReference>
<sequence>MRQLLLFVSIILVGLLFIFRLFYLQVYTSNEHNLFDDNAIRKVYDYPKRGFIYDRNNQLLVANQPSYDVMVIPREVEPLDTLEFCSLLKIDKEQFIKTYNRARRYSPRLPSVFVSHLSKEDYAALQEKMRKFEGFYIQKRSLRHYQTTIGANVLGDIGEVNTSDLKKDSYYRMGDLKGKQGVEASYEDILRGVKGIKFIQKDRFNRNIGPYKEGTFDTIPEQGKDITITIDAKLQEYGELLMQNKRGGVIAIEPASGEILAMIAAPTYDPNLLVGRERSKNFTTLFNDSIAKPLFNRSLQGVYEPGSPFKLMNALIGLQEGVITPHETVTCYAGYKYGNRFMKCHCYIGKRNNLISGIQESCNAYFATTYRKILDKSGNSSTGIDIWSKHAKSFGLGNFLNNDLYVGQKGRIPDRNYYKHIYPKTFYSTYTISNAIGQGEVATTPIQLANMIAAIANRGYYYTPHIIKSIEGKTLPEQFTKTRYTTIDKTHFEPVIEGMLQVYKKGTAAFLQVKDIDICGKTGTVENFAIIDSLKTQLTDHSIFVAFAPKNDPKIAIAVFVENGYWGSRFAGKIASLMIEKHIKGAITRKDLEEWILRHSLENEYAKPYSGEPFRINEYTKLQLVDDSEYKRLKRRLKTSQNL</sequence>
<keyword evidence="8 16" id="KW-0378">Hydrolase</keyword>
<dbReference type="SUPFAM" id="SSF56601">
    <property type="entry name" value="beta-lactamase/transpeptidase-like"/>
    <property type="match status" value="1"/>
</dbReference>
<dbReference type="Proteomes" id="UP001337305">
    <property type="component" value="Unassembled WGS sequence"/>
</dbReference>
<keyword evidence="12" id="KW-0472">Membrane</keyword>
<dbReference type="EMBL" id="JAODOP010000004">
    <property type="protein sequence ID" value="MEF3833245.1"/>
    <property type="molecule type" value="Genomic_DNA"/>
</dbReference>
<proteinExistence type="predicted"/>
<dbReference type="InterPro" id="IPR005311">
    <property type="entry name" value="PBP_dimer"/>
</dbReference>
<evidence type="ECO:0000256" key="8">
    <source>
        <dbReference type="ARBA" id="ARBA00022801"/>
    </source>
</evidence>
<evidence type="ECO:0000256" key="4">
    <source>
        <dbReference type="ARBA" id="ARBA00022519"/>
    </source>
</evidence>
<dbReference type="InterPro" id="IPR050515">
    <property type="entry name" value="Beta-lactam/transpept"/>
</dbReference>
<evidence type="ECO:0000256" key="11">
    <source>
        <dbReference type="ARBA" id="ARBA00022989"/>
    </source>
</evidence>
<accession>A0ABU7XRB3</accession>
<dbReference type="RefSeq" id="WP_303305593.1">
    <property type="nucleotide sequence ID" value="NZ_JAODOP010000004.1"/>
</dbReference>
<keyword evidence="13" id="KW-0961">Cell wall biogenesis/degradation</keyword>
<keyword evidence="4" id="KW-0997">Cell inner membrane</keyword>
<evidence type="ECO:0000256" key="3">
    <source>
        <dbReference type="ARBA" id="ARBA00022475"/>
    </source>
</evidence>
<dbReference type="Pfam" id="PF00905">
    <property type="entry name" value="Transpeptidase"/>
    <property type="match status" value="1"/>
</dbReference>
<keyword evidence="11" id="KW-1133">Transmembrane helix</keyword>
<comment type="subcellular location">
    <subcellularLocation>
        <location evidence="2">Cell membrane</location>
    </subcellularLocation>
    <subcellularLocation>
        <location evidence="1">Membrane</location>
        <topology evidence="1">Single-pass membrane protein</topology>
    </subcellularLocation>
</comment>
<comment type="caution">
    <text evidence="16">The sequence shown here is derived from an EMBL/GenBank/DDBJ whole genome shotgun (WGS) entry which is preliminary data.</text>
</comment>
<dbReference type="InterPro" id="IPR017790">
    <property type="entry name" value="Penicillin-binding_protein_2"/>
</dbReference>
<dbReference type="Gene3D" id="3.40.710.10">
    <property type="entry name" value="DD-peptidase/beta-lactamase superfamily"/>
    <property type="match status" value="1"/>
</dbReference>